<reference evidence="2" key="1">
    <citation type="journal article" date="2021" name="Proc. Natl. Acad. Sci. U.S.A.">
        <title>Three genomes in the algal genus Volvox reveal the fate of a haploid sex-determining region after a transition to homothallism.</title>
        <authorList>
            <person name="Yamamoto K."/>
            <person name="Hamaji T."/>
            <person name="Kawai-Toyooka H."/>
            <person name="Matsuzaki R."/>
            <person name="Takahashi F."/>
            <person name="Nishimura Y."/>
            <person name="Kawachi M."/>
            <person name="Noguchi H."/>
            <person name="Minakuchi Y."/>
            <person name="Umen J.G."/>
            <person name="Toyoda A."/>
            <person name="Nozaki H."/>
        </authorList>
    </citation>
    <scope>NUCLEOTIDE SEQUENCE</scope>
    <source>
        <strain evidence="2">NIES-3785</strain>
    </source>
</reference>
<feature type="region of interest" description="Disordered" evidence="1">
    <location>
        <begin position="35"/>
        <end position="66"/>
    </location>
</feature>
<proteinExistence type="predicted"/>
<dbReference type="EMBL" id="BNCQ01000002">
    <property type="protein sequence ID" value="GIL95193.1"/>
    <property type="molecule type" value="Genomic_DNA"/>
</dbReference>
<organism evidence="2 3">
    <name type="scientific">Volvox reticuliferus</name>
    <dbReference type="NCBI Taxonomy" id="1737510"/>
    <lineage>
        <taxon>Eukaryota</taxon>
        <taxon>Viridiplantae</taxon>
        <taxon>Chlorophyta</taxon>
        <taxon>core chlorophytes</taxon>
        <taxon>Chlorophyceae</taxon>
        <taxon>CS clade</taxon>
        <taxon>Chlamydomonadales</taxon>
        <taxon>Volvocaceae</taxon>
        <taxon>Volvox</taxon>
    </lineage>
</organism>
<protein>
    <submittedName>
        <fullName evidence="2">Uncharacterized protein</fullName>
    </submittedName>
</protein>
<evidence type="ECO:0000256" key="1">
    <source>
        <dbReference type="SAM" id="MobiDB-lite"/>
    </source>
</evidence>
<accession>A0A8J4D4F6</accession>
<sequence length="113" mass="12496">MAVIAPFLQRQLYDEAVTEMADELRHKVNLLESTDSDISDNDAKGTGRRQWDLPKVATGAGAGGEDEVLVPKRSSAEVLRRRKRSGALTGPDKVSNWLLGSKDWSRQFLRSNG</sequence>
<evidence type="ECO:0000313" key="2">
    <source>
        <dbReference type="EMBL" id="GIL95193.1"/>
    </source>
</evidence>
<name>A0A8J4D4F6_9CHLO</name>
<dbReference type="Proteomes" id="UP000722791">
    <property type="component" value="Unassembled WGS sequence"/>
</dbReference>
<evidence type="ECO:0000313" key="3">
    <source>
        <dbReference type="Proteomes" id="UP000722791"/>
    </source>
</evidence>
<dbReference type="AlphaFoldDB" id="A0A8J4D4F6"/>
<comment type="caution">
    <text evidence="2">The sequence shown here is derived from an EMBL/GenBank/DDBJ whole genome shotgun (WGS) entry which is preliminary data.</text>
</comment>
<gene>
    <name evidence="2" type="ORF">Vretimale_1226</name>
</gene>
<feature type="non-terminal residue" evidence="2">
    <location>
        <position position="113"/>
    </location>
</feature>
<feature type="compositionally biased region" description="Basic and acidic residues" evidence="1">
    <location>
        <begin position="41"/>
        <end position="52"/>
    </location>
</feature>